<sequence length="168" mass="19327">MANNKNAHFESIYRQHHPMVLQMCLGFVKGDLDTAKDVAQEIFISVFNNLEKFKGASTYKTWIYRITVNSCLQYVKKEKKQKKYPITKTVAQSATEESKTSNSASIPDLYKAIGQLNKIDRLIIMMVLENEDYDTISNVIGIKPTNVRVKIHRIKKQLKTILNSNENE</sequence>
<dbReference type="eggNOG" id="COG1595">
    <property type="taxonomic scope" value="Bacteria"/>
</dbReference>
<reference evidence="8" key="1">
    <citation type="journal article" date="2012" name="Stand. Genomic Sci.">
        <title>Genome sequence of the Antarctic rhodopsins-containing flavobacterium Gillisia limnaea type strain (R-8282(T)).</title>
        <authorList>
            <person name="Riedel T."/>
            <person name="Held B."/>
            <person name="Nolan M."/>
            <person name="Lucas S."/>
            <person name="Lapidus A."/>
            <person name="Tice H."/>
            <person name="Del Rio T.G."/>
            <person name="Cheng J.F."/>
            <person name="Han C."/>
            <person name="Tapia R."/>
            <person name="Goodwin L.A."/>
            <person name="Pitluck S."/>
            <person name="Liolios K."/>
            <person name="Mavromatis K."/>
            <person name="Pagani I."/>
            <person name="Ivanova N."/>
            <person name="Mikhailova N."/>
            <person name="Pati A."/>
            <person name="Chen A."/>
            <person name="Palaniappan K."/>
            <person name="Land M."/>
            <person name="Rohde M."/>
            <person name="Tindall B.J."/>
            <person name="Detter J.C."/>
            <person name="Goker M."/>
            <person name="Bristow J."/>
            <person name="Eisen J.A."/>
            <person name="Markowitz V."/>
            <person name="Hugenholtz P."/>
            <person name="Kyrpides N.C."/>
            <person name="Klenk H.P."/>
            <person name="Woyke T."/>
        </authorList>
    </citation>
    <scope>NUCLEOTIDE SEQUENCE [LARGE SCALE GENOMIC DNA]</scope>
    <source>
        <strain evidence="8">DSM 15749 / LMG 21470 / R-8282</strain>
    </source>
</reference>
<dbReference type="PANTHER" id="PTHR43133:SF45">
    <property type="entry name" value="RNA POLYMERASE ECF-TYPE SIGMA FACTOR"/>
    <property type="match status" value="1"/>
</dbReference>
<dbReference type="InterPro" id="IPR013324">
    <property type="entry name" value="RNA_pol_sigma_r3/r4-like"/>
</dbReference>
<gene>
    <name evidence="7" type="ORF">Gilli_1372</name>
</gene>
<keyword evidence="8" id="KW-1185">Reference proteome</keyword>
<dbReference type="RefSeq" id="WP_006988350.1">
    <property type="nucleotide sequence ID" value="NZ_JH594606.1"/>
</dbReference>
<evidence type="ECO:0000256" key="3">
    <source>
        <dbReference type="ARBA" id="ARBA00023082"/>
    </source>
</evidence>
<dbReference type="STRING" id="865937.Gilli_1372"/>
<dbReference type="GO" id="GO:0006352">
    <property type="term" value="P:DNA-templated transcription initiation"/>
    <property type="evidence" value="ECO:0007669"/>
    <property type="project" value="InterPro"/>
</dbReference>
<dbReference type="PANTHER" id="PTHR43133">
    <property type="entry name" value="RNA POLYMERASE ECF-TYPE SIGMA FACTO"/>
    <property type="match status" value="1"/>
</dbReference>
<evidence type="ECO:0000256" key="4">
    <source>
        <dbReference type="ARBA" id="ARBA00023163"/>
    </source>
</evidence>
<dbReference type="SUPFAM" id="SSF88946">
    <property type="entry name" value="Sigma2 domain of RNA polymerase sigma factors"/>
    <property type="match status" value="1"/>
</dbReference>
<feature type="domain" description="RNA polymerase sigma factor 70 region 4 type 2" evidence="6">
    <location>
        <begin position="109"/>
        <end position="158"/>
    </location>
</feature>
<evidence type="ECO:0000256" key="2">
    <source>
        <dbReference type="ARBA" id="ARBA00023015"/>
    </source>
</evidence>
<dbReference type="NCBIfam" id="TIGR02937">
    <property type="entry name" value="sigma70-ECF"/>
    <property type="match status" value="1"/>
</dbReference>
<dbReference type="InterPro" id="IPR036388">
    <property type="entry name" value="WH-like_DNA-bd_sf"/>
</dbReference>
<evidence type="ECO:0000259" key="6">
    <source>
        <dbReference type="Pfam" id="PF08281"/>
    </source>
</evidence>
<dbReference type="SUPFAM" id="SSF88659">
    <property type="entry name" value="Sigma3 and sigma4 domains of RNA polymerase sigma factors"/>
    <property type="match status" value="1"/>
</dbReference>
<accession>H2BXF1</accession>
<dbReference type="AlphaFoldDB" id="H2BXF1"/>
<dbReference type="OrthoDB" id="9780326at2"/>
<dbReference type="InterPro" id="IPR014284">
    <property type="entry name" value="RNA_pol_sigma-70_dom"/>
</dbReference>
<feature type="domain" description="RNA polymerase sigma-70 region 2" evidence="5">
    <location>
        <begin position="12"/>
        <end position="80"/>
    </location>
</feature>
<comment type="similarity">
    <text evidence="1">Belongs to the sigma-70 factor family. ECF subfamily.</text>
</comment>
<dbReference type="InterPro" id="IPR013249">
    <property type="entry name" value="RNA_pol_sigma70_r4_t2"/>
</dbReference>
<evidence type="ECO:0000313" key="7">
    <source>
        <dbReference type="EMBL" id="EHQ02033.1"/>
    </source>
</evidence>
<evidence type="ECO:0000313" key="8">
    <source>
        <dbReference type="Proteomes" id="UP000003844"/>
    </source>
</evidence>
<dbReference type="Proteomes" id="UP000003844">
    <property type="component" value="Unassembled WGS sequence"/>
</dbReference>
<dbReference type="Pfam" id="PF08281">
    <property type="entry name" value="Sigma70_r4_2"/>
    <property type="match status" value="1"/>
</dbReference>
<dbReference type="InterPro" id="IPR007627">
    <property type="entry name" value="RNA_pol_sigma70_r2"/>
</dbReference>
<dbReference type="GO" id="GO:0003677">
    <property type="term" value="F:DNA binding"/>
    <property type="evidence" value="ECO:0007669"/>
    <property type="project" value="InterPro"/>
</dbReference>
<dbReference type="Gene3D" id="1.10.1740.10">
    <property type="match status" value="1"/>
</dbReference>
<proteinExistence type="inferred from homology"/>
<name>H2BXF1_GILLR</name>
<dbReference type="GO" id="GO:0016987">
    <property type="term" value="F:sigma factor activity"/>
    <property type="evidence" value="ECO:0007669"/>
    <property type="project" value="UniProtKB-KW"/>
</dbReference>
<keyword evidence="4" id="KW-0804">Transcription</keyword>
<evidence type="ECO:0000256" key="1">
    <source>
        <dbReference type="ARBA" id="ARBA00010641"/>
    </source>
</evidence>
<dbReference type="HOGENOM" id="CLU_047691_3_3_10"/>
<dbReference type="InterPro" id="IPR039425">
    <property type="entry name" value="RNA_pol_sigma-70-like"/>
</dbReference>
<dbReference type="EMBL" id="JH594606">
    <property type="protein sequence ID" value="EHQ02033.1"/>
    <property type="molecule type" value="Genomic_DNA"/>
</dbReference>
<dbReference type="Gene3D" id="1.10.10.10">
    <property type="entry name" value="Winged helix-like DNA-binding domain superfamily/Winged helix DNA-binding domain"/>
    <property type="match status" value="1"/>
</dbReference>
<keyword evidence="3" id="KW-0731">Sigma factor</keyword>
<dbReference type="InterPro" id="IPR013325">
    <property type="entry name" value="RNA_pol_sigma_r2"/>
</dbReference>
<protein>
    <submittedName>
        <fullName evidence="7">RNA polymerase, sigma-24 subunit, ECF subfamily</fullName>
    </submittedName>
</protein>
<dbReference type="Pfam" id="PF04542">
    <property type="entry name" value="Sigma70_r2"/>
    <property type="match status" value="1"/>
</dbReference>
<evidence type="ECO:0000259" key="5">
    <source>
        <dbReference type="Pfam" id="PF04542"/>
    </source>
</evidence>
<keyword evidence="2" id="KW-0805">Transcription regulation</keyword>
<organism evidence="7 8">
    <name type="scientific">Gillisia limnaea (strain DSM 15749 / LMG 21470 / R-8282)</name>
    <dbReference type="NCBI Taxonomy" id="865937"/>
    <lineage>
        <taxon>Bacteria</taxon>
        <taxon>Pseudomonadati</taxon>
        <taxon>Bacteroidota</taxon>
        <taxon>Flavobacteriia</taxon>
        <taxon>Flavobacteriales</taxon>
        <taxon>Flavobacteriaceae</taxon>
        <taxon>Gillisia</taxon>
    </lineage>
</organism>